<evidence type="ECO:0000313" key="8">
    <source>
        <dbReference type="EMBL" id="PVZ93918.1"/>
    </source>
</evidence>
<organism evidence="8 9">
    <name type="scientific">Amnibacterium flavum</name>
    <dbReference type="NCBI Taxonomy" id="2173173"/>
    <lineage>
        <taxon>Bacteria</taxon>
        <taxon>Bacillati</taxon>
        <taxon>Actinomycetota</taxon>
        <taxon>Actinomycetes</taxon>
        <taxon>Micrococcales</taxon>
        <taxon>Microbacteriaceae</taxon>
        <taxon>Amnibacterium</taxon>
    </lineage>
</organism>
<dbReference type="SUPFAM" id="SSF103473">
    <property type="entry name" value="MFS general substrate transporter"/>
    <property type="match status" value="1"/>
</dbReference>
<sequence>MLSPARTRFALLALALGGFGIGCTEFVAIGLLPDLARDLLPGVYAVNPEDANAQAGALIAAYAAGVVVGAPTIAAFAARFSRKKLLIGLTIWFALATFASALLPSFGLVLVARFVAALPHGAYFGVASLVATSLMGPGNRGRGVAFVIGGLTIANVIGVPSITWLGQQTSWRVAYVAVGVVFALTSLAVILAVPRMAANPGATVRNELRAFTVPQVWFALAIGAIGFGGLFSAYTYVSPIATDVARLPVEVVPLLLIAFGVGMTIGNFVGGHYVDRGVKRAIIVFFVGVIASLAGLLLTASVPILLFVFIFLIGATSSALSPAIQVRLMDVAGDSQTIAAAINHSSLNIGNALGAYLGGLTIAAGLGYLSPIVVGLLLSIAGVVLALVAFVFDRRATAREVPAAQAVPIDAL</sequence>
<feature type="domain" description="Major facilitator superfamily (MFS) profile" evidence="7">
    <location>
        <begin position="10"/>
        <end position="397"/>
    </location>
</feature>
<dbReference type="InterPro" id="IPR050189">
    <property type="entry name" value="MFS_Efflux_Transporters"/>
</dbReference>
<evidence type="ECO:0000256" key="2">
    <source>
        <dbReference type="ARBA" id="ARBA00022475"/>
    </source>
</evidence>
<feature type="transmembrane region" description="Helical" evidence="6">
    <location>
        <begin position="249"/>
        <end position="269"/>
    </location>
</feature>
<dbReference type="CDD" id="cd17324">
    <property type="entry name" value="MFS_NepI_like"/>
    <property type="match status" value="1"/>
</dbReference>
<keyword evidence="2" id="KW-1003">Cell membrane</keyword>
<feature type="transmembrane region" description="Helical" evidence="6">
    <location>
        <begin position="215"/>
        <end position="237"/>
    </location>
</feature>
<evidence type="ECO:0000256" key="3">
    <source>
        <dbReference type="ARBA" id="ARBA00022692"/>
    </source>
</evidence>
<protein>
    <submittedName>
        <fullName evidence="8">MFS transporter</fullName>
    </submittedName>
</protein>
<name>A0A2V1HN04_9MICO</name>
<dbReference type="InterPro" id="IPR011701">
    <property type="entry name" value="MFS"/>
</dbReference>
<feature type="transmembrane region" description="Helical" evidence="6">
    <location>
        <begin position="304"/>
        <end position="326"/>
    </location>
</feature>
<feature type="transmembrane region" description="Helical" evidence="6">
    <location>
        <begin position="281"/>
        <end position="298"/>
    </location>
</feature>
<dbReference type="PROSITE" id="PS51257">
    <property type="entry name" value="PROKAR_LIPOPROTEIN"/>
    <property type="match status" value="1"/>
</dbReference>
<evidence type="ECO:0000256" key="6">
    <source>
        <dbReference type="SAM" id="Phobius"/>
    </source>
</evidence>
<dbReference type="RefSeq" id="WP_116756432.1">
    <property type="nucleotide sequence ID" value="NZ_JBHUEX010000001.1"/>
</dbReference>
<feature type="transmembrane region" description="Helical" evidence="6">
    <location>
        <begin position="53"/>
        <end position="78"/>
    </location>
</feature>
<keyword evidence="9" id="KW-1185">Reference proteome</keyword>
<dbReference type="OrthoDB" id="9814237at2"/>
<dbReference type="EMBL" id="QEOP01000002">
    <property type="protein sequence ID" value="PVZ93918.1"/>
    <property type="molecule type" value="Genomic_DNA"/>
</dbReference>
<evidence type="ECO:0000256" key="1">
    <source>
        <dbReference type="ARBA" id="ARBA00004651"/>
    </source>
</evidence>
<dbReference type="PANTHER" id="PTHR43124">
    <property type="entry name" value="PURINE EFFLUX PUMP PBUE"/>
    <property type="match status" value="1"/>
</dbReference>
<dbReference type="Gene3D" id="1.20.1250.20">
    <property type="entry name" value="MFS general substrate transporter like domains"/>
    <property type="match status" value="2"/>
</dbReference>
<dbReference type="PANTHER" id="PTHR43124:SF3">
    <property type="entry name" value="CHLORAMPHENICOL EFFLUX PUMP RV0191"/>
    <property type="match status" value="1"/>
</dbReference>
<accession>A0A2V1HN04</accession>
<keyword evidence="5 6" id="KW-0472">Membrane</keyword>
<evidence type="ECO:0000256" key="4">
    <source>
        <dbReference type="ARBA" id="ARBA00022989"/>
    </source>
</evidence>
<dbReference type="Pfam" id="PF07690">
    <property type="entry name" value="MFS_1"/>
    <property type="match status" value="2"/>
</dbReference>
<comment type="subcellular location">
    <subcellularLocation>
        <location evidence="1">Cell membrane</location>
        <topology evidence="1">Multi-pass membrane protein</topology>
    </subcellularLocation>
</comment>
<feature type="transmembrane region" description="Helical" evidence="6">
    <location>
        <begin position="85"/>
        <end position="104"/>
    </location>
</feature>
<reference evidence="8 9" key="1">
    <citation type="submission" date="2018-05" db="EMBL/GenBank/DDBJ databases">
        <title>Amnibacterium sp. M8JJ-5, whole genome shotgun sequence.</title>
        <authorList>
            <person name="Tuo L."/>
        </authorList>
    </citation>
    <scope>NUCLEOTIDE SEQUENCE [LARGE SCALE GENOMIC DNA]</scope>
    <source>
        <strain evidence="8 9">M8JJ-5</strain>
    </source>
</reference>
<proteinExistence type="predicted"/>
<dbReference type="Proteomes" id="UP000244893">
    <property type="component" value="Unassembled WGS sequence"/>
</dbReference>
<comment type="caution">
    <text evidence="8">The sequence shown here is derived from an EMBL/GenBank/DDBJ whole genome shotgun (WGS) entry which is preliminary data.</text>
</comment>
<evidence type="ECO:0000256" key="5">
    <source>
        <dbReference type="ARBA" id="ARBA00023136"/>
    </source>
</evidence>
<feature type="transmembrane region" description="Helical" evidence="6">
    <location>
        <begin position="110"/>
        <end position="131"/>
    </location>
</feature>
<dbReference type="AlphaFoldDB" id="A0A2V1HN04"/>
<feature type="transmembrane region" description="Helical" evidence="6">
    <location>
        <begin position="372"/>
        <end position="392"/>
    </location>
</feature>
<keyword evidence="3 6" id="KW-0812">Transmembrane</keyword>
<gene>
    <name evidence="8" type="ORF">DDQ50_09090</name>
</gene>
<feature type="transmembrane region" description="Helical" evidence="6">
    <location>
        <begin position="173"/>
        <end position="194"/>
    </location>
</feature>
<keyword evidence="4 6" id="KW-1133">Transmembrane helix</keyword>
<feature type="transmembrane region" description="Helical" evidence="6">
    <location>
        <begin position="143"/>
        <end position="167"/>
    </location>
</feature>
<dbReference type="GO" id="GO:0022857">
    <property type="term" value="F:transmembrane transporter activity"/>
    <property type="evidence" value="ECO:0007669"/>
    <property type="project" value="InterPro"/>
</dbReference>
<dbReference type="InterPro" id="IPR036259">
    <property type="entry name" value="MFS_trans_sf"/>
</dbReference>
<feature type="transmembrane region" description="Helical" evidence="6">
    <location>
        <begin position="9"/>
        <end position="33"/>
    </location>
</feature>
<dbReference type="GO" id="GO:0005886">
    <property type="term" value="C:plasma membrane"/>
    <property type="evidence" value="ECO:0007669"/>
    <property type="project" value="UniProtKB-SubCell"/>
</dbReference>
<evidence type="ECO:0000259" key="7">
    <source>
        <dbReference type="PROSITE" id="PS50850"/>
    </source>
</evidence>
<feature type="transmembrane region" description="Helical" evidence="6">
    <location>
        <begin position="347"/>
        <end position="366"/>
    </location>
</feature>
<dbReference type="PROSITE" id="PS50850">
    <property type="entry name" value="MFS"/>
    <property type="match status" value="1"/>
</dbReference>
<dbReference type="InterPro" id="IPR020846">
    <property type="entry name" value="MFS_dom"/>
</dbReference>
<evidence type="ECO:0000313" key="9">
    <source>
        <dbReference type="Proteomes" id="UP000244893"/>
    </source>
</evidence>